<gene>
    <name evidence="1" type="ORF">BIV24_15740</name>
</gene>
<dbReference type="STRING" id="1428652.BIV24_15740"/>
<sequence>MLDDRGALLGVREQVDGLDAEAVLGEQVLPQLRCQDPHPRRQRRVVPQQDDLLARCHFRGRTAVVQVGVQE</sequence>
<dbReference type="EMBL" id="MLYP01000040">
    <property type="protein sequence ID" value="OIJ91701.1"/>
    <property type="molecule type" value="Genomic_DNA"/>
</dbReference>
<keyword evidence="2" id="KW-1185">Reference proteome</keyword>
<comment type="caution">
    <text evidence="1">The sequence shown here is derived from an EMBL/GenBank/DDBJ whole genome shotgun (WGS) entry which is preliminary data.</text>
</comment>
<dbReference type="Proteomes" id="UP000179935">
    <property type="component" value="Unassembled WGS sequence"/>
</dbReference>
<name>A0A1S2PD48_9ACTN</name>
<reference evidence="1 2" key="1">
    <citation type="submission" date="2016-10" db="EMBL/GenBank/DDBJ databases">
        <title>Genome sequence of Streptomyces sp. MUSC 93.</title>
        <authorList>
            <person name="Lee L.-H."/>
            <person name="Ser H.-L."/>
            <person name="Law J.W.-F."/>
        </authorList>
    </citation>
    <scope>NUCLEOTIDE SEQUENCE [LARGE SCALE GENOMIC DNA]</scope>
    <source>
        <strain evidence="1 2">MUSC 93</strain>
    </source>
</reference>
<evidence type="ECO:0000313" key="2">
    <source>
        <dbReference type="Proteomes" id="UP000179935"/>
    </source>
</evidence>
<organism evidence="1 2">
    <name type="scientific">Streptomyces colonosanans</name>
    <dbReference type="NCBI Taxonomy" id="1428652"/>
    <lineage>
        <taxon>Bacteria</taxon>
        <taxon>Bacillati</taxon>
        <taxon>Actinomycetota</taxon>
        <taxon>Actinomycetes</taxon>
        <taxon>Kitasatosporales</taxon>
        <taxon>Streptomycetaceae</taxon>
        <taxon>Streptomyces</taxon>
    </lineage>
</organism>
<protein>
    <submittedName>
        <fullName evidence="1">Uncharacterized protein</fullName>
    </submittedName>
</protein>
<dbReference type="AlphaFoldDB" id="A0A1S2PD48"/>
<evidence type="ECO:0000313" key="1">
    <source>
        <dbReference type="EMBL" id="OIJ91701.1"/>
    </source>
</evidence>
<proteinExistence type="predicted"/>
<accession>A0A1S2PD48</accession>